<accession>A0AAW0PE15</accession>
<comment type="caution">
    <text evidence="1">The sequence shown here is derived from an EMBL/GenBank/DDBJ whole genome shotgun (WGS) entry which is preliminary data.</text>
</comment>
<dbReference type="Proteomes" id="UP001460270">
    <property type="component" value="Unassembled WGS sequence"/>
</dbReference>
<keyword evidence="2" id="KW-1185">Reference proteome</keyword>
<protein>
    <submittedName>
        <fullName evidence="1">Uncharacterized protein</fullName>
    </submittedName>
</protein>
<dbReference type="AlphaFoldDB" id="A0AAW0PE15"/>
<organism evidence="1 2">
    <name type="scientific">Mugilogobius chulae</name>
    <name type="common">yellowstripe goby</name>
    <dbReference type="NCBI Taxonomy" id="88201"/>
    <lineage>
        <taxon>Eukaryota</taxon>
        <taxon>Metazoa</taxon>
        <taxon>Chordata</taxon>
        <taxon>Craniata</taxon>
        <taxon>Vertebrata</taxon>
        <taxon>Euteleostomi</taxon>
        <taxon>Actinopterygii</taxon>
        <taxon>Neopterygii</taxon>
        <taxon>Teleostei</taxon>
        <taxon>Neoteleostei</taxon>
        <taxon>Acanthomorphata</taxon>
        <taxon>Gobiaria</taxon>
        <taxon>Gobiiformes</taxon>
        <taxon>Gobioidei</taxon>
        <taxon>Gobiidae</taxon>
        <taxon>Gobionellinae</taxon>
        <taxon>Mugilogobius</taxon>
    </lineage>
</organism>
<evidence type="ECO:0000313" key="1">
    <source>
        <dbReference type="EMBL" id="KAK7919288.1"/>
    </source>
</evidence>
<name>A0AAW0PE15_9GOBI</name>
<dbReference type="EMBL" id="JBBPFD010000007">
    <property type="protein sequence ID" value="KAK7919288.1"/>
    <property type="molecule type" value="Genomic_DNA"/>
</dbReference>
<sequence>MGGGACVCERGGGGGGGRGGVDGCGCVEARIAAGTTQDVMDPGACLNAALSLATIYLCVSLHPAMEASDYQLTNLSLCPECFELYVFAKGWEDEFAKDKDGEEGITGRECVTRVVSVELFEELVVNVSPAFEEDGDEATVVVGQETGVDFGE</sequence>
<evidence type="ECO:0000313" key="2">
    <source>
        <dbReference type="Proteomes" id="UP001460270"/>
    </source>
</evidence>
<proteinExistence type="predicted"/>
<reference evidence="2" key="1">
    <citation type="submission" date="2024-04" db="EMBL/GenBank/DDBJ databases">
        <title>Salinicola lusitanus LLJ914,a marine bacterium isolated from the Okinawa Trough.</title>
        <authorList>
            <person name="Li J."/>
        </authorList>
    </citation>
    <scope>NUCLEOTIDE SEQUENCE [LARGE SCALE GENOMIC DNA]</scope>
</reference>
<gene>
    <name evidence="1" type="ORF">WMY93_010572</name>
</gene>